<dbReference type="InterPro" id="IPR000182">
    <property type="entry name" value="GNAT_dom"/>
</dbReference>
<evidence type="ECO:0000313" key="5">
    <source>
        <dbReference type="Proteomes" id="UP001500466"/>
    </source>
</evidence>
<proteinExistence type="predicted"/>
<dbReference type="EMBL" id="BAABHS010000011">
    <property type="protein sequence ID" value="GAA4966890.1"/>
    <property type="molecule type" value="Genomic_DNA"/>
</dbReference>
<dbReference type="SUPFAM" id="SSF55729">
    <property type="entry name" value="Acyl-CoA N-acyltransferases (Nat)"/>
    <property type="match status" value="1"/>
</dbReference>
<keyword evidence="1" id="KW-0808">Transferase</keyword>
<evidence type="ECO:0000259" key="3">
    <source>
        <dbReference type="PROSITE" id="PS51186"/>
    </source>
</evidence>
<dbReference type="PANTHER" id="PTHR13947">
    <property type="entry name" value="GNAT FAMILY N-ACETYLTRANSFERASE"/>
    <property type="match status" value="1"/>
</dbReference>
<evidence type="ECO:0000313" key="4">
    <source>
        <dbReference type="EMBL" id="GAA4966890.1"/>
    </source>
</evidence>
<dbReference type="PANTHER" id="PTHR13947:SF37">
    <property type="entry name" value="LD18367P"/>
    <property type="match status" value="1"/>
</dbReference>
<sequence>MKGSAMEDSGNTGRPPAGEVVVRDGTRPGDLGAVAALHGTLYTAEYGMDTTMEAYVAVGLAELVMAWHEEGSYAAGRLWVAELDGRIVGATGLTRAEDDWGQLRWVVLAAEARGRGVGRTLFERAMTEARARGYRGVHLWTVAGLDAAHHLYKSAGFRLTDSSPTRKWGVDAVEQRMELEFRSATP</sequence>
<reference evidence="5" key="1">
    <citation type="journal article" date="2019" name="Int. J. Syst. Evol. Microbiol.">
        <title>The Global Catalogue of Microorganisms (GCM) 10K type strain sequencing project: providing services to taxonomists for standard genome sequencing and annotation.</title>
        <authorList>
            <consortium name="The Broad Institute Genomics Platform"/>
            <consortium name="The Broad Institute Genome Sequencing Center for Infectious Disease"/>
            <person name="Wu L."/>
            <person name="Ma J."/>
        </authorList>
    </citation>
    <scope>NUCLEOTIDE SEQUENCE [LARGE SCALE GENOMIC DNA]</scope>
    <source>
        <strain evidence="5">JCM 17986</strain>
    </source>
</reference>
<dbReference type="InterPro" id="IPR050769">
    <property type="entry name" value="NAT_camello-type"/>
</dbReference>
<dbReference type="PROSITE" id="PS51186">
    <property type="entry name" value="GNAT"/>
    <property type="match status" value="1"/>
</dbReference>
<organism evidence="4 5">
    <name type="scientific">Yinghuangia aomiensis</name>
    <dbReference type="NCBI Taxonomy" id="676205"/>
    <lineage>
        <taxon>Bacteria</taxon>
        <taxon>Bacillati</taxon>
        <taxon>Actinomycetota</taxon>
        <taxon>Actinomycetes</taxon>
        <taxon>Kitasatosporales</taxon>
        <taxon>Streptomycetaceae</taxon>
        <taxon>Yinghuangia</taxon>
    </lineage>
</organism>
<feature type="domain" description="N-acetyltransferase" evidence="3">
    <location>
        <begin position="20"/>
        <end position="182"/>
    </location>
</feature>
<gene>
    <name evidence="4" type="ORF">GCM10023205_34460</name>
</gene>
<feature type="region of interest" description="Disordered" evidence="2">
    <location>
        <begin position="1"/>
        <end position="20"/>
    </location>
</feature>
<evidence type="ECO:0000256" key="1">
    <source>
        <dbReference type="ARBA" id="ARBA00022679"/>
    </source>
</evidence>
<protein>
    <recommendedName>
        <fullName evidence="3">N-acetyltransferase domain-containing protein</fullName>
    </recommendedName>
</protein>
<comment type="caution">
    <text evidence="4">The sequence shown here is derived from an EMBL/GenBank/DDBJ whole genome shotgun (WGS) entry which is preliminary data.</text>
</comment>
<dbReference type="Proteomes" id="UP001500466">
    <property type="component" value="Unassembled WGS sequence"/>
</dbReference>
<name>A0ABP9HBY7_9ACTN</name>
<dbReference type="Gene3D" id="3.40.630.30">
    <property type="match status" value="1"/>
</dbReference>
<dbReference type="InterPro" id="IPR016181">
    <property type="entry name" value="Acyl_CoA_acyltransferase"/>
</dbReference>
<dbReference type="Pfam" id="PF00583">
    <property type="entry name" value="Acetyltransf_1"/>
    <property type="match status" value="1"/>
</dbReference>
<keyword evidence="5" id="KW-1185">Reference proteome</keyword>
<evidence type="ECO:0000256" key="2">
    <source>
        <dbReference type="SAM" id="MobiDB-lite"/>
    </source>
</evidence>
<dbReference type="CDD" id="cd04301">
    <property type="entry name" value="NAT_SF"/>
    <property type="match status" value="1"/>
</dbReference>
<accession>A0ABP9HBY7</accession>